<proteinExistence type="predicted"/>
<dbReference type="SMART" id="SM00987">
    <property type="entry name" value="UreE_C"/>
    <property type="match status" value="1"/>
</dbReference>
<dbReference type="EMBL" id="RAPK01000008">
    <property type="protein sequence ID" value="RKD73362.1"/>
    <property type="molecule type" value="Genomic_DNA"/>
</dbReference>
<name>A0A419V4J2_9BACL</name>
<dbReference type="SMART" id="SM00986">
    <property type="entry name" value="UDG"/>
    <property type="match status" value="1"/>
</dbReference>
<sequence>MLPEKLTAEAKKRIAPYRCEGFLDGENPTSPELFFIGEAPGETEIYKGDPFGGRAGKQFLQYIQYLGFSLEEVYVTRTIKSRPYTVKEKNGERRKYNRTPSKKEILAHAPLLDYEISSADPAVLLPMGKTPYWRLLGRSPAMSETAGHMMRSPIRQYSEESDGYVWSEKEYSIFPLYHPAASLYNRSLDQTIYAHLDKLGKAIASGTF</sequence>
<accession>A0A419V4J2</accession>
<dbReference type="InterPro" id="IPR036895">
    <property type="entry name" value="Uracil-DNA_glycosylase-like_sf"/>
</dbReference>
<evidence type="ECO:0000259" key="8">
    <source>
        <dbReference type="SMART" id="SM00986"/>
    </source>
</evidence>
<dbReference type="CDD" id="cd10030">
    <property type="entry name" value="UDG-F4_TTUDGA_SPO1dp_like"/>
    <property type="match status" value="1"/>
</dbReference>
<keyword evidence="7" id="KW-0234">DNA repair</keyword>
<reference evidence="9 10" key="1">
    <citation type="submission" date="2018-09" db="EMBL/GenBank/DDBJ databases">
        <title>Genomic Encyclopedia of Archaeal and Bacterial Type Strains, Phase II (KMG-II): from individual species to whole genera.</title>
        <authorList>
            <person name="Goeker M."/>
        </authorList>
    </citation>
    <scope>NUCLEOTIDE SEQUENCE [LARGE SCALE GENOMIC DNA]</scope>
    <source>
        <strain evidence="9 10">DSM 17008</strain>
    </source>
</reference>
<dbReference type="GO" id="GO:0046872">
    <property type="term" value="F:metal ion binding"/>
    <property type="evidence" value="ECO:0007669"/>
    <property type="project" value="UniProtKB-KW"/>
</dbReference>
<keyword evidence="4" id="KW-0378">Hydrolase</keyword>
<evidence type="ECO:0000256" key="5">
    <source>
        <dbReference type="ARBA" id="ARBA00023004"/>
    </source>
</evidence>
<evidence type="ECO:0000256" key="3">
    <source>
        <dbReference type="ARBA" id="ARBA00022763"/>
    </source>
</evidence>
<keyword evidence="6" id="KW-0411">Iron-sulfur</keyword>
<keyword evidence="5" id="KW-0408">Iron</keyword>
<evidence type="ECO:0000256" key="7">
    <source>
        <dbReference type="ARBA" id="ARBA00023204"/>
    </source>
</evidence>
<dbReference type="Proteomes" id="UP000285120">
    <property type="component" value="Unassembled WGS sequence"/>
</dbReference>
<dbReference type="InterPro" id="IPR051536">
    <property type="entry name" value="UDG_Type-4/5"/>
</dbReference>
<protein>
    <submittedName>
        <fullName evidence="9">DNA polymerase</fullName>
    </submittedName>
</protein>
<dbReference type="Pfam" id="PF03167">
    <property type="entry name" value="UDG"/>
    <property type="match status" value="1"/>
</dbReference>
<evidence type="ECO:0000313" key="9">
    <source>
        <dbReference type="EMBL" id="RKD73362.1"/>
    </source>
</evidence>
<dbReference type="InterPro" id="IPR005122">
    <property type="entry name" value="Uracil-DNA_glycosylase-like"/>
</dbReference>
<dbReference type="GO" id="GO:0051539">
    <property type="term" value="F:4 iron, 4 sulfur cluster binding"/>
    <property type="evidence" value="ECO:0007669"/>
    <property type="project" value="UniProtKB-KW"/>
</dbReference>
<gene>
    <name evidence="9" type="ORF">ATL39_1655</name>
</gene>
<dbReference type="GO" id="GO:0006281">
    <property type="term" value="P:DNA repair"/>
    <property type="evidence" value="ECO:0007669"/>
    <property type="project" value="UniProtKB-KW"/>
</dbReference>
<dbReference type="SUPFAM" id="SSF52141">
    <property type="entry name" value="Uracil-DNA glycosylase-like"/>
    <property type="match status" value="1"/>
</dbReference>
<dbReference type="RefSeq" id="WP_170146873.1">
    <property type="nucleotide sequence ID" value="NZ_RAPK01000008.1"/>
</dbReference>
<dbReference type="PANTHER" id="PTHR33693:SF1">
    <property type="entry name" value="TYPE-4 URACIL-DNA GLYCOSYLASE"/>
    <property type="match status" value="1"/>
</dbReference>
<dbReference type="Gene3D" id="3.40.470.10">
    <property type="entry name" value="Uracil-DNA glycosylase-like domain"/>
    <property type="match status" value="1"/>
</dbReference>
<keyword evidence="1" id="KW-0004">4Fe-4S</keyword>
<keyword evidence="10" id="KW-1185">Reference proteome</keyword>
<organism evidence="9 10">
    <name type="scientific">Sinobaca qinghaiensis</name>
    <dbReference type="NCBI Taxonomy" id="342944"/>
    <lineage>
        <taxon>Bacteria</taxon>
        <taxon>Bacillati</taxon>
        <taxon>Bacillota</taxon>
        <taxon>Bacilli</taxon>
        <taxon>Bacillales</taxon>
        <taxon>Sporolactobacillaceae</taxon>
        <taxon>Sinobaca</taxon>
    </lineage>
</organism>
<dbReference type="PANTHER" id="PTHR33693">
    <property type="entry name" value="TYPE-5 URACIL-DNA GLYCOSYLASE"/>
    <property type="match status" value="1"/>
</dbReference>
<dbReference type="GO" id="GO:0097506">
    <property type="term" value="F:deaminated base DNA N-glycosylase activity"/>
    <property type="evidence" value="ECO:0007669"/>
    <property type="project" value="UniProtKB-ARBA"/>
</dbReference>
<dbReference type="AlphaFoldDB" id="A0A419V4J2"/>
<feature type="domain" description="Uracil-DNA glycosylase-like" evidence="8">
    <location>
        <begin position="24"/>
        <end position="197"/>
    </location>
</feature>
<evidence type="ECO:0000256" key="1">
    <source>
        <dbReference type="ARBA" id="ARBA00022485"/>
    </source>
</evidence>
<keyword evidence="2" id="KW-0479">Metal-binding</keyword>
<comment type="caution">
    <text evidence="9">The sequence shown here is derived from an EMBL/GenBank/DDBJ whole genome shotgun (WGS) entry which is preliminary data.</text>
</comment>
<evidence type="ECO:0000256" key="6">
    <source>
        <dbReference type="ARBA" id="ARBA00023014"/>
    </source>
</evidence>
<evidence type="ECO:0000256" key="2">
    <source>
        <dbReference type="ARBA" id="ARBA00022723"/>
    </source>
</evidence>
<evidence type="ECO:0000313" key="10">
    <source>
        <dbReference type="Proteomes" id="UP000285120"/>
    </source>
</evidence>
<keyword evidence="3" id="KW-0227">DNA damage</keyword>
<evidence type="ECO:0000256" key="4">
    <source>
        <dbReference type="ARBA" id="ARBA00022801"/>
    </source>
</evidence>